<keyword evidence="2" id="KW-1185">Reference proteome</keyword>
<reference evidence="1 2" key="2">
    <citation type="submission" date="2017-05" db="EMBL/GenBank/DDBJ databases">
        <title>Genome of Chryseobacterium haifense.</title>
        <authorList>
            <person name="Newman J.D."/>
        </authorList>
    </citation>
    <scope>NUCLEOTIDE SEQUENCE [LARGE SCALE GENOMIC DNA]</scope>
    <source>
        <strain evidence="1 2">DSM 19056</strain>
    </source>
</reference>
<reference evidence="1 2" key="1">
    <citation type="submission" date="2014-01" db="EMBL/GenBank/DDBJ databases">
        <authorList>
            <consortium name="Genome Consortium for Active Teaching"/>
            <person name="Sontag T.C."/>
            <person name="Newman J.D."/>
        </authorList>
    </citation>
    <scope>NUCLEOTIDE SEQUENCE [LARGE SCALE GENOMIC DNA]</scope>
    <source>
        <strain evidence="1 2">DSM 19056</strain>
    </source>
</reference>
<comment type="caution">
    <text evidence="1">The sequence shown here is derived from an EMBL/GenBank/DDBJ whole genome shotgun (WGS) entry which is preliminary data.</text>
</comment>
<evidence type="ECO:0000313" key="1">
    <source>
        <dbReference type="EMBL" id="OWK97598.1"/>
    </source>
</evidence>
<dbReference type="AlphaFoldDB" id="A0A246B883"/>
<protein>
    <submittedName>
        <fullName evidence="1">Uncharacterized protein</fullName>
    </submittedName>
</protein>
<organism evidence="1 2">
    <name type="scientific">Kaistella haifensis DSM 19056</name>
    <dbReference type="NCBI Taxonomy" id="1450526"/>
    <lineage>
        <taxon>Bacteria</taxon>
        <taxon>Pseudomonadati</taxon>
        <taxon>Bacteroidota</taxon>
        <taxon>Flavobacteriia</taxon>
        <taxon>Flavobacteriales</taxon>
        <taxon>Weeksellaceae</taxon>
        <taxon>Chryseobacterium group</taxon>
        <taxon>Kaistella</taxon>
    </lineage>
</organism>
<sequence>MTVFLQVTENGFVKAGLRSSKFSIITNLSKNFFHFLKLQKKIKNGKVLRLEMRKSSTQEPLIPRFCKTDFELNLR</sequence>
<dbReference type="EMBL" id="JASZ02000024">
    <property type="protein sequence ID" value="OWK97598.1"/>
    <property type="molecule type" value="Genomic_DNA"/>
</dbReference>
<dbReference type="Proteomes" id="UP000197587">
    <property type="component" value="Unassembled WGS sequence"/>
</dbReference>
<gene>
    <name evidence="1" type="ORF">AP75_10235</name>
</gene>
<name>A0A246B883_9FLAO</name>
<accession>A0A246B883</accession>
<proteinExistence type="predicted"/>
<evidence type="ECO:0000313" key="2">
    <source>
        <dbReference type="Proteomes" id="UP000197587"/>
    </source>
</evidence>